<evidence type="ECO:0000256" key="1">
    <source>
        <dbReference type="ARBA" id="ARBA00004168"/>
    </source>
</evidence>
<dbReference type="EMBL" id="FNHU01000030">
    <property type="protein sequence ID" value="SDN34420.1"/>
    <property type="molecule type" value="Genomic_DNA"/>
</dbReference>
<evidence type="ECO:0000313" key="9">
    <source>
        <dbReference type="EMBL" id="SDN34420.1"/>
    </source>
</evidence>
<dbReference type="AlphaFoldDB" id="A0A1H0ALL3"/>
<proteinExistence type="predicted"/>
<evidence type="ECO:0000256" key="5">
    <source>
        <dbReference type="ARBA" id="ARBA00023088"/>
    </source>
</evidence>
<feature type="chain" id="PRO_5039120717" description="SDR-like Ig domain-containing protein" evidence="7">
    <location>
        <begin position="26"/>
        <end position="474"/>
    </location>
</feature>
<dbReference type="InterPro" id="IPR041171">
    <property type="entry name" value="SDR_Ig"/>
</dbReference>
<evidence type="ECO:0000256" key="4">
    <source>
        <dbReference type="ARBA" id="ARBA00022729"/>
    </source>
</evidence>
<protein>
    <recommendedName>
        <fullName evidence="8">SDR-like Ig domain-containing protein</fullName>
    </recommendedName>
</protein>
<evidence type="ECO:0000256" key="7">
    <source>
        <dbReference type="SAM" id="SignalP"/>
    </source>
</evidence>
<evidence type="ECO:0000256" key="6">
    <source>
        <dbReference type="SAM" id="MobiDB-lite"/>
    </source>
</evidence>
<sequence>MKALRSLACAAALVLALAVPGSAASADVSDEATQSRAAVAETCTGSVTSVAWREGTHVSNGTYVSDASGLVRADLTWTAPATASAGDSFTLTLPAELENRGPSSFDLTAPDGAVVGQATWSGKTLNFVLSEYADTHGDITGSAWVTLGWDRSQVDEAGGSYALTFNSCGQSFQLPGTYVGPGPTGVNQASGKTGVYDVDISSSRWSVYVGTTTQDVYEPLVIEDLGGEGLTLTCEGAKIYDRTPYPHTAVVYDNEIDSNRWSCTETAGGGVRIVFSPMADGRYQPAHESLQIDLRADVGPEVADLDELVNTATISVAEDGEPATVVGRVELPNAGGTGSGHRASFTIEKVTTGTAAPTDASYQFSYKCLSADFIDMPAIQAGQTTTPVTTKSSATCQIVEKDLPEDVSVSYEVDGATATPIENGVSLTFPIDAAATVKIVATNAFPDEPIVEPTTEPTVEPTTEPTTEPTVEPT</sequence>
<dbReference type="InterPro" id="IPR008966">
    <property type="entry name" value="Adhesion_dom_sf"/>
</dbReference>
<feature type="compositionally biased region" description="Low complexity" evidence="6">
    <location>
        <begin position="451"/>
        <end position="474"/>
    </location>
</feature>
<accession>A0A1H0ALL3</accession>
<dbReference type="Pfam" id="PF17961">
    <property type="entry name" value="Big_8"/>
    <property type="match status" value="1"/>
</dbReference>
<dbReference type="InterPro" id="IPR011252">
    <property type="entry name" value="Fibrogen-bd_dom1"/>
</dbReference>
<comment type="subcellular location">
    <subcellularLocation>
        <location evidence="1">Secreted</location>
        <location evidence="1">Cell wall</location>
        <topology evidence="1">Peptidoglycan-anchor</topology>
    </subcellularLocation>
</comment>
<evidence type="ECO:0000256" key="3">
    <source>
        <dbReference type="ARBA" id="ARBA00022525"/>
    </source>
</evidence>
<gene>
    <name evidence="9" type="ORF">SAMN04487766_1301</name>
</gene>
<feature type="signal peptide" evidence="7">
    <location>
        <begin position="1"/>
        <end position="25"/>
    </location>
</feature>
<dbReference type="Proteomes" id="UP000199671">
    <property type="component" value="Unassembled WGS sequence"/>
</dbReference>
<name>A0A1H0ALL3_9ACTO</name>
<dbReference type="RefSeq" id="WP_218123084.1">
    <property type="nucleotide sequence ID" value="NZ_FNHU01000030.1"/>
</dbReference>
<dbReference type="SUPFAM" id="SSF49401">
    <property type="entry name" value="Bacterial adhesins"/>
    <property type="match status" value="1"/>
</dbReference>
<evidence type="ECO:0000256" key="2">
    <source>
        <dbReference type="ARBA" id="ARBA00022512"/>
    </source>
</evidence>
<dbReference type="GO" id="GO:0007155">
    <property type="term" value="P:cell adhesion"/>
    <property type="evidence" value="ECO:0007669"/>
    <property type="project" value="InterPro"/>
</dbReference>
<organism evidence="9 10">
    <name type="scientific">Actinomyces ruminicola</name>
    <dbReference type="NCBI Taxonomy" id="332524"/>
    <lineage>
        <taxon>Bacteria</taxon>
        <taxon>Bacillati</taxon>
        <taxon>Actinomycetota</taxon>
        <taxon>Actinomycetes</taxon>
        <taxon>Actinomycetales</taxon>
        <taxon>Actinomycetaceae</taxon>
        <taxon>Actinomyces</taxon>
    </lineage>
</organism>
<evidence type="ECO:0000259" key="8">
    <source>
        <dbReference type="Pfam" id="PF17961"/>
    </source>
</evidence>
<keyword evidence="2" id="KW-0134">Cell wall</keyword>
<reference evidence="9 10" key="1">
    <citation type="submission" date="2016-10" db="EMBL/GenBank/DDBJ databases">
        <authorList>
            <person name="de Groot N.N."/>
        </authorList>
    </citation>
    <scope>NUCLEOTIDE SEQUENCE [LARGE SCALE GENOMIC DNA]</scope>
    <source>
        <strain evidence="9 10">KPR-7B</strain>
    </source>
</reference>
<feature type="region of interest" description="Disordered" evidence="6">
    <location>
        <begin position="448"/>
        <end position="474"/>
    </location>
</feature>
<keyword evidence="3" id="KW-0964">Secreted</keyword>
<dbReference type="Gene3D" id="2.60.40.1280">
    <property type="match status" value="1"/>
</dbReference>
<keyword evidence="5" id="KW-0572">Peptidoglycan-anchor</keyword>
<keyword evidence="4 7" id="KW-0732">Signal</keyword>
<feature type="non-terminal residue" evidence="9">
    <location>
        <position position="474"/>
    </location>
</feature>
<feature type="domain" description="SDR-like Ig" evidence="8">
    <location>
        <begin position="72"/>
        <end position="156"/>
    </location>
</feature>
<evidence type="ECO:0000313" key="10">
    <source>
        <dbReference type="Proteomes" id="UP000199671"/>
    </source>
</evidence>